<proteinExistence type="predicted"/>
<dbReference type="AlphaFoldDB" id="A0A1S6IVN2"/>
<protein>
    <submittedName>
        <fullName evidence="1">Uncharacterized protein</fullName>
    </submittedName>
</protein>
<accession>A0A1S6IVN2</accession>
<reference evidence="1 2" key="1">
    <citation type="journal article" date="2016" name="Int. J. Syst. Evol. Microbiol.">
        <title>Desulfotomaculum ferrireducens sp. nov., a moderately thermophilic sulfate-reducing and dissimilatory Fe(III)-reducing bacterium isolated from compost.</title>
        <authorList>
            <person name="Yang G."/>
            <person name="Guo J."/>
            <person name="Zhuang L."/>
            <person name="Yuan Y."/>
            <person name="Zhou S."/>
        </authorList>
    </citation>
    <scope>NUCLEOTIDE SEQUENCE [LARGE SCALE GENOMIC DNA]</scope>
    <source>
        <strain evidence="1 2">GSS09</strain>
    </source>
</reference>
<dbReference type="STRING" id="1833852.B0537_06930"/>
<name>A0A1S6IVN2_9FIRM</name>
<organism evidence="1 2">
    <name type="scientific">Desulforamulus ferrireducens</name>
    <dbReference type="NCBI Taxonomy" id="1833852"/>
    <lineage>
        <taxon>Bacteria</taxon>
        <taxon>Bacillati</taxon>
        <taxon>Bacillota</taxon>
        <taxon>Clostridia</taxon>
        <taxon>Eubacteriales</taxon>
        <taxon>Peptococcaceae</taxon>
        <taxon>Desulforamulus</taxon>
    </lineage>
</organism>
<evidence type="ECO:0000313" key="2">
    <source>
        <dbReference type="Proteomes" id="UP000189464"/>
    </source>
</evidence>
<evidence type="ECO:0000313" key="1">
    <source>
        <dbReference type="EMBL" id="AQS58840.1"/>
    </source>
</evidence>
<dbReference type="Proteomes" id="UP000189464">
    <property type="component" value="Chromosome"/>
</dbReference>
<dbReference type="KEGG" id="dfg:B0537_06930"/>
<dbReference type="EMBL" id="CP019698">
    <property type="protein sequence ID" value="AQS58840.1"/>
    <property type="molecule type" value="Genomic_DNA"/>
</dbReference>
<sequence>MFLDIQSLDQQYIYWKHKSQWCIAKIQYIPSSAKAFLYIWQLDGSFLGLTAGKDPTTILQSQGFKKWLREGSPNLKKVLEERAKNKPTQIELF</sequence>
<keyword evidence="2" id="KW-1185">Reference proteome</keyword>
<gene>
    <name evidence="1" type="ORF">B0537_06930</name>
</gene>